<accession>A0AAN7IMH3</accession>
<evidence type="ECO:0000313" key="1">
    <source>
        <dbReference type="EMBL" id="KAK4578766.1"/>
    </source>
</evidence>
<keyword evidence="2" id="KW-1185">Reference proteome</keyword>
<comment type="caution">
    <text evidence="1">The sequence shown here is derived from an EMBL/GenBank/DDBJ whole genome shotgun (WGS) entry which is preliminary data.</text>
</comment>
<dbReference type="EMBL" id="JAXUIC010000008">
    <property type="protein sequence ID" value="KAK4578766.1"/>
    <property type="molecule type" value="Genomic_DNA"/>
</dbReference>
<proteinExistence type="predicted"/>
<name>A0AAN7IMH3_QUERU</name>
<sequence length="48" mass="5286">MEPLPAPGPQGEERHDGPLGSWLWFLCCCGFFTSCCPFWVQPGPPPPL</sequence>
<reference evidence="1 2" key="1">
    <citation type="journal article" date="2023" name="G3 (Bethesda)">
        <title>A haplotype-resolved chromosome-scale genome for Quercus rubra L. provides insights into the genetics of adaptive traits for red oak species.</title>
        <authorList>
            <person name="Kapoor B."/>
            <person name="Jenkins J."/>
            <person name="Schmutz J."/>
            <person name="Zhebentyayeva T."/>
            <person name="Kuelheim C."/>
            <person name="Coggeshall M."/>
            <person name="Heim C."/>
            <person name="Lasky J.R."/>
            <person name="Leites L."/>
            <person name="Islam-Faridi N."/>
            <person name="Romero-Severson J."/>
            <person name="DeLeo V.L."/>
            <person name="Lucas S.M."/>
            <person name="Lazic D."/>
            <person name="Gailing O."/>
            <person name="Carlson J."/>
            <person name="Staton M."/>
        </authorList>
    </citation>
    <scope>NUCLEOTIDE SEQUENCE [LARGE SCALE GENOMIC DNA]</scope>
    <source>
        <strain evidence="1">Pseudo-F2</strain>
    </source>
</reference>
<evidence type="ECO:0000313" key="2">
    <source>
        <dbReference type="Proteomes" id="UP001324115"/>
    </source>
</evidence>
<dbReference type="AlphaFoldDB" id="A0AAN7IMH3"/>
<protein>
    <submittedName>
        <fullName evidence="1">Uncharacterized protein</fullName>
    </submittedName>
</protein>
<gene>
    <name evidence="1" type="ORF">RGQ29_028735</name>
</gene>
<organism evidence="1 2">
    <name type="scientific">Quercus rubra</name>
    <name type="common">Northern red oak</name>
    <name type="synonym">Quercus borealis</name>
    <dbReference type="NCBI Taxonomy" id="3512"/>
    <lineage>
        <taxon>Eukaryota</taxon>
        <taxon>Viridiplantae</taxon>
        <taxon>Streptophyta</taxon>
        <taxon>Embryophyta</taxon>
        <taxon>Tracheophyta</taxon>
        <taxon>Spermatophyta</taxon>
        <taxon>Magnoliopsida</taxon>
        <taxon>eudicotyledons</taxon>
        <taxon>Gunneridae</taxon>
        <taxon>Pentapetalae</taxon>
        <taxon>rosids</taxon>
        <taxon>fabids</taxon>
        <taxon>Fagales</taxon>
        <taxon>Fagaceae</taxon>
        <taxon>Quercus</taxon>
    </lineage>
</organism>
<dbReference type="Proteomes" id="UP001324115">
    <property type="component" value="Unassembled WGS sequence"/>
</dbReference>